<organism evidence="8">
    <name type="scientific">Puccinia triticina (isolate 1-1 / race 1 (BBBD))</name>
    <name type="common">Brown leaf rust fungus</name>
    <dbReference type="NCBI Taxonomy" id="630390"/>
    <lineage>
        <taxon>Eukaryota</taxon>
        <taxon>Fungi</taxon>
        <taxon>Dikarya</taxon>
        <taxon>Basidiomycota</taxon>
        <taxon>Pucciniomycotina</taxon>
        <taxon>Pucciniomycetes</taxon>
        <taxon>Pucciniales</taxon>
        <taxon>Pucciniaceae</taxon>
        <taxon>Puccinia</taxon>
    </lineage>
</organism>
<dbReference type="EMBL" id="ADAS02000043">
    <property type="protein sequence ID" value="OAV94116.1"/>
    <property type="molecule type" value="Genomic_DNA"/>
</dbReference>
<feature type="region of interest" description="Disordered" evidence="7">
    <location>
        <begin position="32"/>
        <end position="103"/>
    </location>
</feature>
<dbReference type="VEuPathDB" id="FungiDB:PTTG_27095"/>
<dbReference type="GO" id="GO:0046872">
    <property type="term" value="F:metal ion binding"/>
    <property type="evidence" value="ECO:0007669"/>
    <property type="project" value="UniProtKB-KW"/>
</dbReference>
<feature type="region of interest" description="Disordered" evidence="7">
    <location>
        <begin position="140"/>
        <end position="173"/>
    </location>
</feature>
<keyword evidence="1" id="KW-0479">Metal-binding</keyword>
<evidence type="ECO:0000256" key="5">
    <source>
        <dbReference type="ARBA" id="ARBA00023163"/>
    </source>
</evidence>
<reference evidence="8" key="2">
    <citation type="submission" date="2016-05" db="EMBL/GenBank/DDBJ databases">
        <title>Comparative analysis highlights variable genome content of wheat rusts and divergence of the mating loci.</title>
        <authorList>
            <person name="Cuomo C.A."/>
            <person name="Bakkeren G."/>
            <person name="Szabo L."/>
            <person name="Khalil H."/>
            <person name="Joly D."/>
            <person name="Goldberg J."/>
            <person name="Young S."/>
            <person name="Zeng Q."/>
            <person name="Fellers J."/>
        </authorList>
    </citation>
    <scope>NUCLEOTIDE SEQUENCE [LARGE SCALE GENOMIC DNA]</scope>
    <source>
        <strain evidence="8">1-1 BBBD Race 1</strain>
    </source>
</reference>
<dbReference type="EnsemblFungi" id="PTTG_27095-t43_1">
    <property type="protein sequence ID" value="PTTG_27095-t43_1-p1"/>
    <property type="gene ID" value="PTTG_27095"/>
</dbReference>
<reference evidence="9" key="4">
    <citation type="submission" date="2025-05" db="UniProtKB">
        <authorList>
            <consortium name="EnsemblFungi"/>
        </authorList>
    </citation>
    <scope>IDENTIFICATION</scope>
    <source>
        <strain evidence="9">isolate 1-1 / race 1 (BBBD)</strain>
    </source>
</reference>
<feature type="compositionally biased region" description="Low complexity" evidence="7">
    <location>
        <begin position="41"/>
        <end position="54"/>
    </location>
</feature>
<dbReference type="GO" id="GO:0003677">
    <property type="term" value="F:DNA binding"/>
    <property type="evidence" value="ECO:0007669"/>
    <property type="project" value="UniProtKB-KW"/>
</dbReference>
<evidence type="ECO:0000256" key="1">
    <source>
        <dbReference type="ARBA" id="ARBA00022723"/>
    </source>
</evidence>
<evidence type="ECO:0000256" key="3">
    <source>
        <dbReference type="ARBA" id="ARBA00023015"/>
    </source>
</evidence>
<evidence type="ECO:0000313" key="9">
    <source>
        <dbReference type="EnsemblFungi" id="PTTG_27095-t43_1-p1"/>
    </source>
</evidence>
<name>A0A180GMU1_PUCT1</name>
<evidence type="ECO:0000256" key="4">
    <source>
        <dbReference type="ARBA" id="ARBA00023125"/>
    </source>
</evidence>
<feature type="compositionally biased region" description="Low complexity" evidence="7">
    <location>
        <begin position="62"/>
        <end position="91"/>
    </location>
</feature>
<sequence length="173" mass="18564">MNNRPEYGPYSRSILPPAPLTLPSIHVLFQIADSPGPIPQPSSLTLPPLRLSQPCTDHRPFPTRNPSSPSSSSSTSTRASSSSTPGSSPQSHEFPRPPAKRKQVKRACQNCQKACKGCADTRPCPRCIIHGITESCVDAPRKSDRKHKGLERDSGSMGPDFAVSLIRGSSLGP</sequence>
<gene>
    <name evidence="8" type="ORF">PTTG_27095</name>
</gene>
<dbReference type="InterPro" id="IPR050335">
    <property type="entry name" value="ERT1_acuK_gluconeogen_tf"/>
</dbReference>
<evidence type="ECO:0000313" key="10">
    <source>
        <dbReference type="Proteomes" id="UP000005240"/>
    </source>
</evidence>
<dbReference type="Proteomes" id="UP000005240">
    <property type="component" value="Unassembled WGS sequence"/>
</dbReference>
<keyword evidence="3" id="KW-0805">Transcription regulation</keyword>
<dbReference type="PANTHER" id="PTHR47659:SF7">
    <property type="entry name" value="FUNGAL TRANSCRIPTIONAL REGULATORY PROTEIN, N-TERMINAL DOMAIN-CONTAINING PROTEIN"/>
    <property type="match status" value="1"/>
</dbReference>
<keyword evidence="6" id="KW-0539">Nucleus</keyword>
<reference evidence="8" key="1">
    <citation type="submission" date="2009-11" db="EMBL/GenBank/DDBJ databases">
        <authorList>
            <consortium name="The Broad Institute Genome Sequencing Platform"/>
            <person name="Ward D."/>
            <person name="Feldgarden M."/>
            <person name="Earl A."/>
            <person name="Young S.K."/>
            <person name="Zeng Q."/>
            <person name="Koehrsen M."/>
            <person name="Alvarado L."/>
            <person name="Berlin A."/>
            <person name="Bochicchio J."/>
            <person name="Borenstein D."/>
            <person name="Chapman S.B."/>
            <person name="Chen Z."/>
            <person name="Engels R."/>
            <person name="Freedman E."/>
            <person name="Gellesch M."/>
            <person name="Goldberg J."/>
            <person name="Griggs A."/>
            <person name="Gujja S."/>
            <person name="Heilman E."/>
            <person name="Heiman D."/>
            <person name="Hepburn T."/>
            <person name="Howarth C."/>
            <person name="Jen D."/>
            <person name="Larson L."/>
            <person name="Lewis B."/>
            <person name="Mehta T."/>
            <person name="Park D."/>
            <person name="Pearson M."/>
            <person name="Roberts A."/>
            <person name="Saif S."/>
            <person name="Shea T."/>
            <person name="Shenoy N."/>
            <person name="Sisk P."/>
            <person name="Stolte C."/>
            <person name="Sykes S."/>
            <person name="Thomson T."/>
            <person name="Walk T."/>
            <person name="White J."/>
            <person name="Yandava C."/>
            <person name="Izard J."/>
            <person name="Baranova O.V."/>
            <person name="Blanton J.M."/>
            <person name="Tanner A.C."/>
            <person name="Dewhirst F.E."/>
            <person name="Haas B."/>
            <person name="Nusbaum C."/>
            <person name="Birren B."/>
        </authorList>
    </citation>
    <scope>NUCLEOTIDE SEQUENCE [LARGE SCALE GENOMIC DNA]</scope>
    <source>
        <strain evidence="8">1-1 BBBD Race 1</strain>
    </source>
</reference>
<dbReference type="PANTHER" id="PTHR47659">
    <property type="entry name" value="ZN(II)2CYS6 TRANSCRIPTION FACTOR (EUROFUNG)-RELATED"/>
    <property type="match status" value="1"/>
</dbReference>
<dbReference type="AlphaFoldDB" id="A0A180GMU1"/>
<reference evidence="9 10" key="3">
    <citation type="journal article" date="2017" name="G3 (Bethesda)">
        <title>Comparative analysis highlights variable genome content of wheat rusts and divergence of the mating loci.</title>
        <authorList>
            <person name="Cuomo C.A."/>
            <person name="Bakkeren G."/>
            <person name="Khalil H.B."/>
            <person name="Panwar V."/>
            <person name="Joly D."/>
            <person name="Linning R."/>
            <person name="Sakthikumar S."/>
            <person name="Song X."/>
            <person name="Adiconis X."/>
            <person name="Fan L."/>
            <person name="Goldberg J.M."/>
            <person name="Levin J.Z."/>
            <person name="Young S."/>
            <person name="Zeng Q."/>
            <person name="Anikster Y."/>
            <person name="Bruce M."/>
            <person name="Wang M."/>
            <person name="Yin C."/>
            <person name="McCallum B."/>
            <person name="Szabo L.J."/>
            <person name="Hulbert S."/>
            <person name="Chen X."/>
            <person name="Fellers J.P."/>
        </authorList>
    </citation>
    <scope>NUCLEOTIDE SEQUENCE</scope>
    <source>
        <strain evidence="10">Isolate 1-1 / race 1 (BBBD)</strain>
        <strain evidence="9">isolate 1-1 / race 1 (BBBD)</strain>
    </source>
</reference>
<proteinExistence type="predicted"/>
<evidence type="ECO:0000256" key="6">
    <source>
        <dbReference type="ARBA" id="ARBA00023242"/>
    </source>
</evidence>
<evidence type="ECO:0000256" key="7">
    <source>
        <dbReference type="SAM" id="MobiDB-lite"/>
    </source>
</evidence>
<evidence type="ECO:0000313" key="8">
    <source>
        <dbReference type="EMBL" id="OAV94116.1"/>
    </source>
</evidence>
<evidence type="ECO:0008006" key="11">
    <source>
        <dbReference type="Google" id="ProtNLM"/>
    </source>
</evidence>
<dbReference type="OrthoDB" id="2502491at2759"/>
<keyword evidence="4" id="KW-0238">DNA-binding</keyword>
<evidence type="ECO:0000256" key="2">
    <source>
        <dbReference type="ARBA" id="ARBA00022833"/>
    </source>
</evidence>
<dbReference type="STRING" id="630390.A0A180GMU1"/>
<keyword evidence="2" id="KW-0862">Zinc</keyword>
<protein>
    <recommendedName>
        <fullName evidence="11">Zn(2)-C6 fungal-type domain-containing protein</fullName>
    </recommendedName>
</protein>
<keyword evidence="5" id="KW-0804">Transcription</keyword>
<accession>A0A180GMU1</accession>
<keyword evidence="10" id="KW-1185">Reference proteome</keyword>